<dbReference type="EMBL" id="JASOOE010000010">
    <property type="protein sequence ID" value="MDK7187553.1"/>
    <property type="molecule type" value="Genomic_DNA"/>
</dbReference>
<keyword evidence="2" id="KW-0479">Metal-binding</keyword>
<dbReference type="PANTHER" id="PTHR35795">
    <property type="entry name" value="SLR1885 PROTEIN"/>
    <property type="match status" value="1"/>
</dbReference>
<comment type="caution">
    <text evidence="8">The sequence shown here is derived from an EMBL/GenBank/DDBJ whole genome shotgun (WGS) entry which is preliminary data.</text>
</comment>
<dbReference type="Proteomes" id="UP001229251">
    <property type="component" value="Unassembled WGS sequence"/>
</dbReference>
<dbReference type="Pfam" id="PF01966">
    <property type="entry name" value="HD"/>
    <property type="match status" value="1"/>
</dbReference>
<evidence type="ECO:0000256" key="2">
    <source>
        <dbReference type="ARBA" id="ARBA00022723"/>
    </source>
</evidence>
<dbReference type="SMART" id="SM00471">
    <property type="entry name" value="HDc"/>
    <property type="match status" value="1"/>
</dbReference>
<name>A0AAJ1Q4J9_9LACT</name>
<keyword evidence="4 8" id="KW-0378">Hydrolase</keyword>
<dbReference type="NCBIfam" id="TIGR00488">
    <property type="entry name" value="bis(5'-nucleosyl)-tetraphosphatase (symmetrical) YqeK"/>
    <property type="match status" value="1"/>
</dbReference>
<evidence type="ECO:0000256" key="1">
    <source>
        <dbReference type="ARBA" id="ARBA00012506"/>
    </source>
</evidence>
<evidence type="ECO:0000256" key="5">
    <source>
        <dbReference type="ARBA" id="ARBA00023004"/>
    </source>
</evidence>
<keyword evidence="5" id="KW-0408">Iron</keyword>
<dbReference type="GO" id="GO:0000166">
    <property type="term" value="F:nucleotide binding"/>
    <property type="evidence" value="ECO:0007669"/>
    <property type="project" value="UniProtKB-KW"/>
</dbReference>
<organism evidence="8 9">
    <name type="scientific">Facklamia hominis</name>
    <dbReference type="NCBI Taxonomy" id="178214"/>
    <lineage>
        <taxon>Bacteria</taxon>
        <taxon>Bacillati</taxon>
        <taxon>Bacillota</taxon>
        <taxon>Bacilli</taxon>
        <taxon>Lactobacillales</taxon>
        <taxon>Aerococcaceae</taxon>
        <taxon>Facklamia</taxon>
    </lineage>
</organism>
<dbReference type="GO" id="GO:0008803">
    <property type="term" value="F:bis(5'-nucleosyl)-tetraphosphatase (symmetrical) activity"/>
    <property type="evidence" value="ECO:0007669"/>
    <property type="project" value="UniProtKB-EC"/>
</dbReference>
<evidence type="ECO:0000313" key="9">
    <source>
        <dbReference type="Proteomes" id="UP001229251"/>
    </source>
</evidence>
<evidence type="ECO:0000259" key="7">
    <source>
        <dbReference type="SMART" id="SM00471"/>
    </source>
</evidence>
<feature type="domain" description="HD/PDEase" evidence="7">
    <location>
        <begin position="26"/>
        <end position="153"/>
    </location>
</feature>
<dbReference type="PANTHER" id="PTHR35795:SF1">
    <property type="entry name" value="BIS(5'-NUCLEOSYL)-TETRAPHOSPHATASE, SYMMETRICAL"/>
    <property type="match status" value="1"/>
</dbReference>
<sequence length="204" mass="23678">MKMITYQTNWLTISRDELIERLRIKLSPKRFKHVLGVEATGMMLAKRYHESVEKVSIVCLMHDYAKEMPDAQLLELALAYYPKENLRLANGAIWHGFAAAQICRQEFACQDDEILQAIAFHTTGQPDMSQLAKILYLADYIEPGRQFEGVDRIRKKAFENLDQACYDKIRMSFSHLMDQSAVIYPLQLEAYNAWTQRIKKEGVI</sequence>
<evidence type="ECO:0000256" key="3">
    <source>
        <dbReference type="ARBA" id="ARBA00022741"/>
    </source>
</evidence>
<comment type="catalytic activity">
    <reaction evidence="6">
        <text>P(1),P(4)-bis(5'-adenosyl) tetraphosphate + H2O = 2 ADP + 2 H(+)</text>
        <dbReference type="Rhea" id="RHEA:24252"/>
        <dbReference type="ChEBI" id="CHEBI:15377"/>
        <dbReference type="ChEBI" id="CHEBI:15378"/>
        <dbReference type="ChEBI" id="CHEBI:58141"/>
        <dbReference type="ChEBI" id="CHEBI:456216"/>
        <dbReference type="EC" id="3.6.1.41"/>
    </reaction>
</comment>
<keyword evidence="3" id="KW-0547">Nucleotide-binding</keyword>
<dbReference type="AlphaFoldDB" id="A0AAJ1Q4J9"/>
<evidence type="ECO:0000313" key="8">
    <source>
        <dbReference type="EMBL" id="MDK7187553.1"/>
    </source>
</evidence>
<dbReference type="InterPro" id="IPR003607">
    <property type="entry name" value="HD/PDEase_dom"/>
</dbReference>
<protein>
    <recommendedName>
        <fullName evidence="1">bis(5'-nucleosyl)-tetraphosphatase (symmetrical)</fullName>
        <ecNumber evidence="1">3.6.1.41</ecNumber>
    </recommendedName>
</protein>
<proteinExistence type="predicted"/>
<gene>
    <name evidence="8" type="primary">yqeK</name>
    <name evidence="8" type="ORF">QP433_06130</name>
</gene>
<dbReference type="Gene3D" id="1.10.3210.10">
    <property type="entry name" value="Hypothetical protein af1432"/>
    <property type="match status" value="1"/>
</dbReference>
<dbReference type="InterPro" id="IPR005249">
    <property type="entry name" value="YqeK"/>
</dbReference>
<dbReference type="GO" id="GO:0046872">
    <property type="term" value="F:metal ion binding"/>
    <property type="evidence" value="ECO:0007669"/>
    <property type="project" value="UniProtKB-KW"/>
</dbReference>
<accession>A0AAJ1Q4J9</accession>
<dbReference type="EC" id="3.6.1.41" evidence="1"/>
<dbReference type="InterPro" id="IPR006674">
    <property type="entry name" value="HD_domain"/>
</dbReference>
<dbReference type="RefSeq" id="WP_285066028.1">
    <property type="nucleotide sequence ID" value="NZ_JASOOE010000010.1"/>
</dbReference>
<evidence type="ECO:0000256" key="6">
    <source>
        <dbReference type="ARBA" id="ARBA00049417"/>
    </source>
</evidence>
<dbReference type="CDD" id="cd00077">
    <property type="entry name" value="HDc"/>
    <property type="match status" value="1"/>
</dbReference>
<dbReference type="InterPro" id="IPR051094">
    <property type="entry name" value="Diverse_Catalytic_Enzymes"/>
</dbReference>
<evidence type="ECO:0000256" key="4">
    <source>
        <dbReference type="ARBA" id="ARBA00022801"/>
    </source>
</evidence>
<dbReference type="SUPFAM" id="SSF109604">
    <property type="entry name" value="HD-domain/PDEase-like"/>
    <property type="match status" value="1"/>
</dbReference>
<reference evidence="8" key="1">
    <citation type="submission" date="2023-05" db="EMBL/GenBank/DDBJ databases">
        <title>Cataloging the Phylogenetic Diversity of Human Bladder Bacteria.</title>
        <authorList>
            <person name="Du J."/>
        </authorList>
    </citation>
    <scope>NUCLEOTIDE SEQUENCE</scope>
    <source>
        <strain evidence="8">UMB1231</strain>
    </source>
</reference>